<keyword evidence="2" id="KW-0238">DNA-binding</keyword>
<dbReference type="GeneID" id="64089662"/>
<dbReference type="Proteomes" id="UP000279760">
    <property type="component" value="Chromosome 2"/>
</dbReference>
<dbReference type="PANTHER" id="PTHR47506:SF1">
    <property type="entry name" value="HTH-TYPE TRANSCRIPTIONAL REGULATOR YJDC"/>
    <property type="match status" value="1"/>
</dbReference>
<gene>
    <name evidence="4" type="ORF">ECB94_20960</name>
</gene>
<proteinExistence type="predicted"/>
<evidence type="ECO:0000256" key="1">
    <source>
        <dbReference type="ARBA" id="ARBA00023015"/>
    </source>
</evidence>
<dbReference type="RefSeq" id="WP_124942225.1">
    <property type="nucleotide sequence ID" value="NZ_CP033578.1"/>
</dbReference>
<dbReference type="PANTHER" id="PTHR47506">
    <property type="entry name" value="TRANSCRIPTIONAL REGULATORY PROTEIN"/>
    <property type="match status" value="1"/>
</dbReference>
<dbReference type="EMBL" id="CP033578">
    <property type="protein sequence ID" value="AYV23752.1"/>
    <property type="molecule type" value="Genomic_DNA"/>
</dbReference>
<dbReference type="InterPro" id="IPR001647">
    <property type="entry name" value="HTH_TetR"/>
</dbReference>
<evidence type="ECO:0000313" key="5">
    <source>
        <dbReference type="Proteomes" id="UP000279760"/>
    </source>
</evidence>
<sequence length="175" mass="18861">MSQQQIAENLERAFAQKGFAEPSVAELKALSGVSMRTLYKYFPSKESMVVGALDYRHQRYLSLLESCHSAPGLAATLSAFDTLSHWMRQNAPKGCLSANALAAFPDNAEIHSAVETYKHAVIQQLAQISGREDLSQALYVLHEGITAAYPILGEAAVSAAKTAVNALFTATTSNN</sequence>
<evidence type="ECO:0000313" key="4">
    <source>
        <dbReference type="EMBL" id="AYV23752.1"/>
    </source>
</evidence>
<keyword evidence="1" id="KW-0805">Transcription regulation</keyword>
<dbReference type="Pfam" id="PF00440">
    <property type="entry name" value="TetR_N"/>
    <property type="match status" value="1"/>
</dbReference>
<dbReference type="AlphaFoldDB" id="A0A3G4VJH6"/>
<dbReference type="Gene3D" id="1.10.357.10">
    <property type="entry name" value="Tetracycline Repressor, domain 2"/>
    <property type="match status" value="1"/>
</dbReference>
<reference evidence="4 5" key="1">
    <citation type="submission" date="2018-11" db="EMBL/GenBank/DDBJ databases">
        <title>Complete Genome Sequence of Vbrio mediterranei 117-T6: a Potential Pathogen Bacteria Isolated from the Conchocelis of Pyropia.</title>
        <authorList>
            <person name="Liu Q."/>
        </authorList>
    </citation>
    <scope>NUCLEOTIDE SEQUENCE [LARGE SCALE GENOMIC DNA]</scope>
    <source>
        <strain evidence="4 5">117-T6</strain>
    </source>
</reference>
<dbReference type="InterPro" id="IPR009057">
    <property type="entry name" value="Homeodomain-like_sf"/>
</dbReference>
<dbReference type="PROSITE" id="PS50977">
    <property type="entry name" value="HTH_TETR_2"/>
    <property type="match status" value="1"/>
</dbReference>
<organism evidence="4 5">
    <name type="scientific">Vibrio mediterranei</name>
    <dbReference type="NCBI Taxonomy" id="689"/>
    <lineage>
        <taxon>Bacteria</taxon>
        <taxon>Pseudomonadati</taxon>
        <taxon>Pseudomonadota</taxon>
        <taxon>Gammaproteobacteria</taxon>
        <taxon>Vibrionales</taxon>
        <taxon>Vibrionaceae</taxon>
        <taxon>Vibrio</taxon>
    </lineage>
</organism>
<keyword evidence="3" id="KW-0804">Transcription</keyword>
<protein>
    <submittedName>
        <fullName evidence="4">TetR/AcrR family transcriptional regulator</fullName>
    </submittedName>
</protein>
<name>A0A3G4VJH6_9VIBR</name>
<evidence type="ECO:0000256" key="2">
    <source>
        <dbReference type="ARBA" id="ARBA00023125"/>
    </source>
</evidence>
<evidence type="ECO:0000256" key="3">
    <source>
        <dbReference type="ARBA" id="ARBA00023163"/>
    </source>
</evidence>
<accession>A0A3G4VJH6</accession>
<dbReference type="PROSITE" id="PS01081">
    <property type="entry name" value="HTH_TETR_1"/>
    <property type="match status" value="1"/>
</dbReference>
<dbReference type="GO" id="GO:0003677">
    <property type="term" value="F:DNA binding"/>
    <property type="evidence" value="ECO:0007669"/>
    <property type="project" value="UniProtKB-UniRule"/>
</dbReference>
<dbReference type="SUPFAM" id="SSF46689">
    <property type="entry name" value="Homeodomain-like"/>
    <property type="match status" value="1"/>
</dbReference>
<dbReference type="InterPro" id="IPR023772">
    <property type="entry name" value="DNA-bd_HTH_TetR-type_CS"/>
</dbReference>